<dbReference type="EMBL" id="JBHTIU010000013">
    <property type="protein sequence ID" value="MFD0868501.1"/>
    <property type="molecule type" value="Genomic_DNA"/>
</dbReference>
<comment type="caution">
    <text evidence="1">The sequence shown here is derived from an EMBL/GenBank/DDBJ whole genome shotgun (WGS) entry which is preliminary data.</text>
</comment>
<accession>A0ABW3D5G9</accession>
<name>A0ABW3D5G9_9BACL</name>
<dbReference type="RefSeq" id="WP_379286514.1">
    <property type="nucleotide sequence ID" value="NZ_JBHTIU010000013.1"/>
</dbReference>
<reference evidence="2" key="1">
    <citation type="journal article" date="2019" name="Int. J. Syst. Evol. Microbiol.">
        <title>The Global Catalogue of Microorganisms (GCM) 10K type strain sequencing project: providing services to taxonomists for standard genome sequencing and annotation.</title>
        <authorList>
            <consortium name="The Broad Institute Genomics Platform"/>
            <consortium name="The Broad Institute Genome Sequencing Center for Infectious Disease"/>
            <person name="Wu L."/>
            <person name="Ma J."/>
        </authorList>
    </citation>
    <scope>NUCLEOTIDE SEQUENCE [LARGE SCALE GENOMIC DNA]</scope>
    <source>
        <strain evidence="2">CCUG 57263</strain>
    </source>
</reference>
<evidence type="ECO:0000313" key="1">
    <source>
        <dbReference type="EMBL" id="MFD0868501.1"/>
    </source>
</evidence>
<organism evidence="1 2">
    <name type="scientific">Paenibacillus residui</name>
    <dbReference type="NCBI Taxonomy" id="629724"/>
    <lineage>
        <taxon>Bacteria</taxon>
        <taxon>Bacillati</taxon>
        <taxon>Bacillota</taxon>
        <taxon>Bacilli</taxon>
        <taxon>Bacillales</taxon>
        <taxon>Paenibacillaceae</taxon>
        <taxon>Paenibacillus</taxon>
    </lineage>
</organism>
<protein>
    <submittedName>
        <fullName evidence="1">Uncharacterized protein</fullName>
    </submittedName>
</protein>
<proteinExistence type="predicted"/>
<sequence length="692" mass="77872">MFRHVLLGTIMLSSLLMVALPVKASASSLEYREELTEQVAQIDLRMGLTPRPLLKQFLESVSDRATSLLGSSEILPEDVQVTRKALNYALKLAADIENEDVWADSPFIVYEVPALSPLQRLPDDIPEDGVVSDRVSVISAQGEFEAASFVLAPLSDVSSLTFTITDLHGKGGSIPSSAVDLRVVKTWYQGGTGWYSYFSDPSKSVLVPELLLHDENLVQVDRVGKRNLLRVDYPSGSEYVDISRVPAAKFDFYSEPVEDSPTLLPVTLKRGESKQMWVTTKVPLETPAGIYRGSIDIAADGAPAGSITLIIRVLPFELPKPKTYYDLNKDFYVMLYHHSRLKETLKATNGNSELAETRLLNEYRNLVDHNVINLPGPYYSAADKNTFLRQLELMRQAGLELNPLFGVKQAFPPYSIYVQYNNYLNAKAAYEANPTDENKQKMDTFYNAWRNGIDNHKLEVDEALAIASGAAGHTNLYLDGWDEAGWGMLQFQQEMWKYIQDKGGKIYATGHASHLALGIPENFLNWVGEPTREKADQWHALGGDRLITNYAYPHTGPENPDLMRQRHGMWPYKANYDATYNYIYSENPTNIWNDNASSEFRAFNLVYPTKTNVIDTIAWEGYREGIDDIRYATKLKQVAADALSSGVPERITAANHALNWLESVDERSTNQDLLRLEMIRHILHMLDLQNGQ</sequence>
<dbReference type="Proteomes" id="UP001597120">
    <property type="component" value="Unassembled WGS sequence"/>
</dbReference>
<keyword evidence="2" id="KW-1185">Reference proteome</keyword>
<gene>
    <name evidence="1" type="ORF">ACFQ03_05025</name>
</gene>
<evidence type="ECO:0000313" key="2">
    <source>
        <dbReference type="Proteomes" id="UP001597120"/>
    </source>
</evidence>